<feature type="domain" description="PEP-utilising enzyme mobile" evidence="1">
    <location>
        <begin position="792"/>
        <end position="862"/>
    </location>
</feature>
<keyword evidence="3" id="KW-0808">Transferase</keyword>
<dbReference type="GO" id="GO:0005524">
    <property type="term" value="F:ATP binding"/>
    <property type="evidence" value="ECO:0007669"/>
    <property type="project" value="InterPro"/>
</dbReference>
<dbReference type="RefSeq" id="WP_121988324.1">
    <property type="nucleotide sequence ID" value="NZ_OUNR01000001.1"/>
</dbReference>
<organism evidence="3 4">
    <name type="scientific">Nitrospira lenta</name>
    <dbReference type="NCBI Taxonomy" id="1436998"/>
    <lineage>
        <taxon>Bacteria</taxon>
        <taxon>Pseudomonadati</taxon>
        <taxon>Nitrospirota</taxon>
        <taxon>Nitrospiria</taxon>
        <taxon>Nitrospirales</taxon>
        <taxon>Nitrospiraceae</taxon>
        <taxon>Nitrospira</taxon>
    </lineage>
</organism>
<dbReference type="FunCoup" id="A0A330L277">
    <property type="interactions" value="219"/>
</dbReference>
<dbReference type="InterPro" id="IPR051549">
    <property type="entry name" value="PEP_Utilizing_Enz"/>
</dbReference>
<dbReference type="InterPro" id="IPR008279">
    <property type="entry name" value="PEP-util_enz_mobile_dom"/>
</dbReference>
<evidence type="ECO:0000313" key="4">
    <source>
        <dbReference type="Proteomes" id="UP000248168"/>
    </source>
</evidence>
<evidence type="ECO:0000259" key="1">
    <source>
        <dbReference type="Pfam" id="PF00391"/>
    </source>
</evidence>
<name>A0A330L277_9BACT</name>
<feature type="domain" description="Pyruvate phosphate dikinase AMP/ATP-binding" evidence="2">
    <location>
        <begin position="17"/>
        <end position="321"/>
    </location>
</feature>
<protein>
    <submittedName>
        <fullName evidence="3">Putative Phosphoenolpyruvate synthase</fullName>
        <ecNumber evidence="3">2.7.9.2</ecNumber>
    </submittedName>
</protein>
<dbReference type="Pfam" id="PF01326">
    <property type="entry name" value="PPDK_N"/>
    <property type="match status" value="1"/>
</dbReference>
<dbReference type="Gene3D" id="3.30.1490.20">
    <property type="entry name" value="ATP-grasp fold, A domain"/>
    <property type="match status" value="1"/>
</dbReference>
<reference evidence="4" key="1">
    <citation type="submission" date="2018-04" db="EMBL/GenBank/DDBJ databases">
        <authorList>
            <person name="Lucker S."/>
            <person name="Sakoula D."/>
        </authorList>
    </citation>
    <scope>NUCLEOTIDE SEQUENCE [LARGE SCALE GENOMIC DNA]</scope>
</reference>
<gene>
    <name evidence="3" type="ORF">NITLEN_10941</name>
</gene>
<dbReference type="Gene3D" id="3.50.30.10">
    <property type="entry name" value="Phosphohistidine domain"/>
    <property type="match status" value="1"/>
</dbReference>
<dbReference type="SUPFAM" id="SSF56059">
    <property type="entry name" value="Glutathione synthetase ATP-binding domain-like"/>
    <property type="match status" value="1"/>
</dbReference>
<keyword evidence="3" id="KW-0670">Pyruvate</keyword>
<dbReference type="OrthoDB" id="9765468at2"/>
<dbReference type="InterPro" id="IPR002192">
    <property type="entry name" value="PPDK_AMP/ATP-bd"/>
</dbReference>
<evidence type="ECO:0000313" key="3">
    <source>
        <dbReference type="EMBL" id="SPP63855.1"/>
    </source>
</evidence>
<keyword evidence="4" id="KW-1185">Reference proteome</keyword>
<dbReference type="Proteomes" id="UP000248168">
    <property type="component" value="Unassembled WGS sequence"/>
</dbReference>
<dbReference type="GO" id="GO:0008986">
    <property type="term" value="F:pyruvate, water dikinase activity"/>
    <property type="evidence" value="ECO:0007669"/>
    <property type="project" value="UniProtKB-EC"/>
</dbReference>
<dbReference type="InterPro" id="IPR013815">
    <property type="entry name" value="ATP_grasp_subdomain_1"/>
</dbReference>
<dbReference type="AlphaFoldDB" id="A0A330L277"/>
<dbReference type="EMBL" id="OUNR01000001">
    <property type="protein sequence ID" value="SPP63855.1"/>
    <property type="molecule type" value="Genomic_DNA"/>
</dbReference>
<dbReference type="InParanoid" id="A0A330L277"/>
<sequence length="876" mass="98026">MPSPLVLPLKDCTNRFLAGGKAAGLARLLIEGFPVPHGFCLTVEAYRKFLRDQQMDAAAIWRQVQSATGAARVALLEDCRRRIQEGRLTGECLTELERHLRAMRHPVDQRWAVRSSATNEDETHASFAGLYHTELGVAGEQLGSSVQAVWASLWDESVATYYERIGWSDRPPAMAVVIQPVLDAHAAGVLYTIHPVTGRQDQAVVNAVPGLAAGLVDGTMTSDQFTLQWDTSTSRARVQERVIAKKERALRLGAAGVCDQELVSSERERPSLTDEELETLVQLGKRVETALDQPVDIEWVMDRQGLWFLQARPVTVVSTEAPSVRAVCEWSRTNFKETMPDVPSPLGISFLEQFMDLFLMGPYRRLGCQIPPGMSSVRVYRGRPYLNVSLMHALIEQLRGDTSTLAEHMGGHTVSRPLPVKQLSPVALLRAGFLAAWWIRQAARQSEPWFADMKRMGLEHHHEAVQALTLVQVRERIQALNEEFIRREMTFGIAGGVTQCLQALGFLLPRWLGTDWRGLLNAALQGQAQVISAQQIIRLAELVEVARREEPVRRLFERADWDGRAAGQALRGTQFWGLFEQYLADYGHRGLGESDIMSPRFADQPEVVLDVLRHQIIAPTAQSPTDIAARQRRVREQGCADIRARCGRLRWMVFSWWYRRLCRFYALREANRHHLMYYAGATRRLLMRAGVLLTEQDRLDQAEDVFFIRVEEQQPLLSLEARDWRALVQSRKQARARDVQMAASDQLIDGAEELTAEHSPDAAEWRGVPISAGFAMGPARVIRTVEDWKKVTPGDILVAPVIDPGMAPLFGIAAGLVVEMGGTLSHGAIIAREYGLPAVANIPGITTVVRDGEVIELDAAAGVVRRRESVRDRHRE</sequence>
<dbReference type="PANTHER" id="PTHR43615:SF1">
    <property type="entry name" value="PPDK_N DOMAIN-CONTAINING PROTEIN"/>
    <property type="match status" value="1"/>
</dbReference>
<dbReference type="PANTHER" id="PTHR43615">
    <property type="entry name" value="PHOSPHOENOLPYRUVATE SYNTHASE-RELATED"/>
    <property type="match status" value="1"/>
</dbReference>
<dbReference type="Gene3D" id="3.30.470.20">
    <property type="entry name" value="ATP-grasp fold, B domain"/>
    <property type="match status" value="1"/>
</dbReference>
<accession>A0A330L277</accession>
<dbReference type="Pfam" id="PF00391">
    <property type="entry name" value="PEP-utilizers"/>
    <property type="match status" value="1"/>
</dbReference>
<proteinExistence type="predicted"/>
<dbReference type="InterPro" id="IPR036637">
    <property type="entry name" value="Phosphohistidine_dom_sf"/>
</dbReference>
<dbReference type="SUPFAM" id="SSF52009">
    <property type="entry name" value="Phosphohistidine domain"/>
    <property type="match status" value="1"/>
</dbReference>
<dbReference type="EC" id="2.7.9.2" evidence="3"/>
<evidence type="ECO:0000259" key="2">
    <source>
        <dbReference type="Pfam" id="PF01326"/>
    </source>
</evidence>